<dbReference type="CDD" id="cd05466">
    <property type="entry name" value="PBP2_LTTR_substrate"/>
    <property type="match status" value="1"/>
</dbReference>
<comment type="caution">
    <text evidence="7">The sequence shown here is derived from an EMBL/GenBank/DDBJ whole genome shotgun (WGS) entry which is preliminary data.</text>
</comment>
<dbReference type="InterPro" id="IPR050950">
    <property type="entry name" value="HTH-type_LysR_regulators"/>
</dbReference>
<organism evidence="7 8">
    <name type="scientific">Pseudonocardia yunnanensis</name>
    <dbReference type="NCBI Taxonomy" id="58107"/>
    <lineage>
        <taxon>Bacteria</taxon>
        <taxon>Bacillati</taxon>
        <taxon>Actinomycetota</taxon>
        <taxon>Actinomycetes</taxon>
        <taxon>Pseudonocardiales</taxon>
        <taxon>Pseudonocardiaceae</taxon>
        <taxon>Pseudonocardia</taxon>
    </lineage>
</organism>
<dbReference type="Pfam" id="PF00126">
    <property type="entry name" value="HTH_1"/>
    <property type="match status" value="1"/>
</dbReference>
<dbReference type="InterPro" id="IPR036390">
    <property type="entry name" value="WH_DNA-bd_sf"/>
</dbReference>
<accession>A0ABW4F9L9</accession>
<reference evidence="8" key="1">
    <citation type="journal article" date="2019" name="Int. J. Syst. Evol. Microbiol.">
        <title>The Global Catalogue of Microorganisms (GCM) 10K type strain sequencing project: providing services to taxonomists for standard genome sequencing and annotation.</title>
        <authorList>
            <consortium name="The Broad Institute Genomics Platform"/>
            <consortium name="The Broad Institute Genome Sequencing Center for Infectious Disease"/>
            <person name="Wu L."/>
            <person name="Ma J."/>
        </authorList>
    </citation>
    <scope>NUCLEOTIDE SEQUENCE [LARGE SCALE GENOMIC DNA]</scope>
    <source>
        <strain evidence="8">CCM 7043</strain>
    </source>
</reference>
<dbReference type="PANTHER" id="PTHR30419">
    <property type="entry name" value="HTH-TYPE TRANSCRIPTIONAL REGULATOR YBHD"/>
    <property type="match status" value="1"/>
</dbReference>
<evidence type="ECO:0000256" key="5">
    <source>
        <dbReference type="SAM" id="MobiDB-lite"/>
    </source>
</evidence>
<protein>
    <submittedName>
        <fullName evidence="7">LysR family transcriptional regulator</fullName>
    </submittedName>
</protein>
<name>A0ABW4F9L9_9PSEU</name>
<dbReference type="Proteomes" id="UP001597114">
    <property type="component" value="Unassembled WGS sequence"/>
</dbReference>
<evidence type="ECO:0000313" key="7">
    <source>
        <dbReference type="EMBL" id="MFD1523652.1"/>
    </source>
</evidence>
<keyword evidence="3" id="KW-0238">DNA-binding</keyword>
<feature type="domain" description="HTH lysR-type" evidence="6">
    <location>
        <begin position="5"/>
        <end position="59"/>
    </location>
</feature>
<dbReference type="RefSeq" id="WP_344723262.1">
    <property type="nucleotide sequence ID" value="NZ_BAAAUS010000019.1"/>
</dbReference>
<dbReference type="Pfam" id="PF03466">
    <property type="entry name" value="LysR_substrate"/>
    <property type="match status" value="1"/>
</dbReference>
<dbReference type="InterPro" id="IPR036388">
    <property type="entry name" value="WH-like_DNA-bd_sf"/>
</dbReference>
<evidence type="ECO:0000256" key="2">
    <source>
        <dbReference type="ARBA" id="ARBA00023015"/>
    </source>
</evidence>
<keyword evidence="2" id="KW-0805">Transcription regulation</keyword>
<dbReference type="InterPro" id="IPR005119">
    <property type="entry name" value="LysR_subst-bd"/>
</dbReference>
<dbReference type="PRINTS" id="PR00039">
    <property type="entry name" value="HTHLYSR"/>
</dbReference>
<dbReference type="PANTHER" id="PTHR30419:SF31">
    <property type="entry name" value="BLR3139 PROTEIN"/>
    <property type="match status" value="1"/>
</dbReference>
<dbReference type="SUPFAM" id="SSF53850">
    <property type="entry name" value="Periplasmic binding protein-like II"/>
    <property type="match status" value="1"/>
</dbReference>
<feature type="region of interest" description="Disordered" evidence="5">
    <location>
        <begin position="312"/>
        <end position="339"/>
    </location>
</feature>
<dbReference type="EMBL" id="JBHUCO010000069">
    <property type="protein sequence ID" value="MFD1523652.1"/>
    <property type="molecule type" value="Genomic_DNA"/>
</dbReference>
<dbReference type="InterPro" id="IPR000847">
    <property type="entry name" value="LysR_HTH_N"/>
</dbReference>
<feature type="compositionally biased region" description="Basic residues" evidence="5">
    <location>
        <begin position="328"/>
        <end position="339"/>
    </location>
</feature>
<dbReference type="SUPFAM" id="SSF46785">
    <property type="entry name" value="Winged helix' DNA-binding domain"/>
    <property type="match status" value="1"/>
</dbReference>
<keyword evidence="8" id="KW-1185">Reference proteome</keyword>
<sequence length="339" mass="36327">MTGDVQIRQLEYVVALAREQHFGRAAVACHISQSALSAAIRKLEAELGVTIIERGHRFTGVTAEGARVVEWAERILAKRDALRSELSRANGGLSATLRIGAIPTAARAIAILAGAFRTRNPRARVRVETGATEEIRHRLADFTLDAGIVYLDTDTSHGRRGGHELYRERYVLLTAQDGPLGGRKTVDCVDVTQLSLCALTPAMQNRRMLDLAMARSGVQLVPSVEADTVDALHAHLSTTRWSSIVADSWLHTFGVPPGMKGIPIADLDLRPVVGIITGDREPASMVAGALIDAARDPDVRAEFARAFAAALPGSNGPAASRPAGRSSRIGHTRHSHSAD</sequence>
<evidence type="ECO:0000256" key="3">
    <source>
        <dbReference type="ARBA" id="ARBA00023125"/>
    </source>
</evidence>
<keyword evidence="4" id="KW-0804">Transcription</keyword>
<evidence type="ECO:0000259" key="6">
    <source>
        <dbReference type="PROSITE" id="PS50931"/>
    </source>
</evidence>
<evidence type="ECO:0000313" key="8">
    <source>
        <dbReference type="Proteomes" id="UP001597114"/>
    </source>
</evidence>
<gene>
    <name evidence="7" type="ORF">ACFSJD_39640</name>
</gene>
<evidence type="ECO:0000256" key="1">
    <source>
        <dbReference type="ARBA" id="ARBA00009437"/>
    </source>
</evidence>
<comment type="similarity">
    <text evidence="1">Belongs to the LysR transcriptional regulatory family.</text>
</comment>
<dbReference type="PROSITE" id="PS50931">
    <property type="entry name" value="HTH_LYSR"/>
    <property type="match status" value="1"/>
</dbReference>
<proteinExistence type="inferred from homology"/>
<dbReference type="Gene3D" id="3.40.190.290">
    <property type="match status" value="1"/>
</dbReference>
<evidence type="ECO:0000256" key="4">
    <source>
        <dbReference type="ARBA" id="ARBA00023163"/>
    </source>
</evidence>
<dbReference type="Gene3D" id="1.10.10.10">
    <property type="entry name" value="Winged helix-like DNA-binding domain superfamily/Winged helix DNA-binding domain"/>
    <property type="match status" value="1"/>
</dbReference>